<evidence type="ECO:0008006" key="3">
    <source>
        <dbReference type="Google" id="ProtNLM"/>
    </source>
</evidence>
<proteinExistence type="predicted"/>
<dbReference type="Pfam" id="PF14305">
    <property type="entry name" value="ATPgrasp_TupA"/>
    <property type="match status" value="1"/>
</dbReference>
<evidence type="ECO:0000313" key="1">
    <source>
        <dbReference type="EMBL" id="PTE18239.1"/>
    </source>
</evidence>
<keyword evidence="2" id="KW-1185">Reference proteome</keyword>
<dbReference type="InterPro" id="IPR029465">
    <property type="entry name" value="ATPgrasp_TupA"/>
</dbReference>
<reference evidence="1 2" key="1">
    <citation type="submission" date="2018-03" db="EMBL/GenBank/DDBJ databases">
        <title>Rhodobacter veldkampii.</title>
        <authorList>
            <person name="Meyer T.E."/>
            <person name="Miller S."/>
            <person name="Lodha T."/>
            <person name="Gandham S."/>
            <person name="Chintalapati S."/>
            <person name="Chintalapati V.R."/>
        </authorList>
    </citation>
    <scope>NUCLEOTIDE SEQUENCE [LARGE SCALE GENOMIC DNA]</scope>
    <source>
        <strain evidence="1 2">DSM 11550</strain>
    </source>
</reference>
<dbReference type="OrthoDB" id="9791827at2"/>
<dbReference type="AlphaFoldDB" id="A0A2T4JJY9"/>
<dbReference type="Proteomes" id="UP000241899">
    <property type="component" value="Unassembled WGS sequence"/>
</dbReference>
<sequence>MFQRIAEAIARPRGTMTPSAAALIAKVGLRRLVARALFAPLRDRGERQRRVHQFTFASEAEAVAYPFARGHGRLPDFAAPTLLPEKVRWTFLHHPNPLMSLVSDKIAVRDYLALRGALIQPPDLIATGHDPEAILTLDLPERFVLKASNSCGANHVHPGPNPPDRGSLRDLLVRWRDEDHWRRHGELFYRAIPWRFLVEEYLPSDRRRLEYKIMCFHGEPQFISAIAQRGPGGLSRSVHLPDWSAAGFGTRGLGVSPEPVPRPDQLGFLLDEARRLSADLMHVRVDILHYNDRLSFSELTLSNAAARHPIDPPEAALWLGSLIDLSRAAEYEALGRKIAADLGWPPVPNGGGNLRSHGLSAET</sequence>
<evidence type="ECO:0000313" key="2">
    <source>
        <dbReference type="Proteomes" id="UP000241899"/>
    </source>
</evidence>
<gene>
    <name evidence="1" type="ORF">C5F46_05810</name>
</gene>
<comment type="caution">
    <text evidence="1">The sequence shown here is derived from an EMBL/GenBank/DDBJ whole genome shotgun (WGS) entry which is preliminary data.</text>
</comment>
<dbReference type="EMBL" id="PZKF01000009">
    <property type="protein sequence ID" value="PTE18239.1"/>
    <property type="molecule type" value="Genomic_DNA"/>
</dbReference>
<name>A0A2T4JJY9_9RHOB</name>
<accession>A0A2T4JJY9</accession>
<organism evidence="1 2">
    <name type="scientific">Phaeovulum veldkampii DSM 11550</name>
    <dbReference type="NCBI Taxonomy" id="1185920"/>
    <lineage>
        <taxon>Bacteria</taxon>
        <taxon>Pseudomonadati</taxon>
        <taxon>Pseudomonadota</taxon>
        <taxon>Alphaproteobacteria</taxon>
        <taxon>Rhodobacterales</taxon>
        <taxon>Paracoccaceae</taxon>
        <taxon>Phaeovulum</taxon>
    </lineage>
</organism>
<protein>
    <recommendedName>
        <fullName evidence="3">Glycosyl transferase</fullName>
    </recommendedName>
</protein>